<keyword evidence="2" id="KW-0479">Metal-binding</keyword>
<keyword evidence="4" id="KW-0862">Zinc</keyword>
<dbReference type="InterPro" id="IPR036236">
    <property type="entry name" value="Znf_C2H2_sf"/>
</dbReference>
<evidence type="ECO:0000256" key="9">
    <source>
        <dbReference type="SAM" id="MobiDB-lite"/>
    </source>
</evidence>
<feature type="compositionally biased region" description="Polar residues" evidence="9">
    <location>
        <begin position="95"/>
        <end position="114"/>
    </location>
</feature>
<feature type="domain" description="C2H2-type" evidence="10">
    <location>
        <begin position="171"/>
        <end position="199"/>
    </location>
</feature>
<dbReference type="Pfam" id="PF00096">
    <property type="entry name" value="zf-C2H2"/>
    <property type="match status" value="1"/>
</dbReference>
<evidence type="ECO:0000259" key="10">
    <source>
        <dbReference type="PROSITE" id="PS50157"/>
    </source>
</evidence>
<feature type="compositionally biased region" description="Low complexity" evidence="9">
    <location>
        <begin position="115"/>
        <end position="139"/>
    </location>
</feature>
<dbReference type="EMBL" id="CAFZ01000353">
    <property type="protein sequence ID" value="CCA74774.1"/>
    <property type="molecule type" value="Genomic_DNA"/>
</dbReference>
<feature type="region of interest" description="Disordered" evidence="9">
    <location>
        <begin position="69"/>
        <end position="139"/>
    </location>
</feature>
<evidence type="ECO:0000256" key="1">
    <source>
        <dbReference type="ARBA" id="ARBA00004123"/>
    </source>
</evidence>
<dbReference type="SUPFAM" id="SSF57667">
    <property type="entry name" value="beta-beta-alpha zinc fingers"/>
    <property type="match status" value="1"/>
</dbReference>
<evidence type="ECO:0000256" key="4">
    <source>
        <dbReference type="ARBA" id="ARBA00022833"/>
    </source>
</evidence>
<evidence type="ECO:0000256" key="3">
    <source>
        <dbReference type="ARBA" id="ARBA00022771"/>
    </source>
</evidence>
<evidence type="ECO:0000313" key="12">
    <source>
        <dbReference type="Proteomes" id="UP000007148"/>
    </source>
</evidence>
<keyword evidence="3 8" id="KW-0863">Zinc-finger</keyword>
<dbReference type="SMART" id="SM00355">
    <property type="entry name" value="ZnF_C2H2"/>
    <property type="match status" value="2"/>
</dbReference>
<dbReference type="Gene3D" id="3.30.160.60">
    <property type="entry name" value="Classic Zinc Finger"/>
    <property type="match status" value="2"/>
</dbReference>
<gene>
    <name evidence="11" type="ORF">PIIN_08732</name>
</gene>
<name>G4TTY1_SERID</name>
<dbReference type="InterPro" id="IPR051061">
    <property type="entry name" value="Zinc_finger_trans_reg"/>
</dbReference>
<dbReference type="Pfam" id="PF13894">
    <property type="entry name" value="zf-C2H2_4"/>
    <property type="match status" value="1"/>
</dbReference>
<organism evidence="11 12">
    <name type="scientific">Serendipita indica (strain DSM 11827)</name>
    <name type="common">Root endophyte fungus</name>
    <name type="synonym">Piriformospora indica</name>
    <dbReference type="NCBI Taxonomy" id="1109443"/>
    <lineage>
        <taxon>Eukaryota</taxon>
        <taxon>Fungi</taxon>
        <taxon>Dikarya</taxon>
        <taxon>Basidiomycota</taxon>
        <taxon>Agaricomycotina</taxon>
        <taxon>Agaricomycetes</taxon>
        <taxon>Sebacinales</taxon>
        <taxon>Serendipitaceae</taxon>
        <taxon>Serendipita</taxon>
    </lineage>
</organism>
<dbReference type="GO" id="GO:0006357">
    <property type="term" value="P:regulation of transcription by RNA polymerase II"/>
    <property type="evidence" value="ECO:0007669"/>
    <property type="project" value="TreeGrafter"/>
</dbReference>
<reference evidence="11 12" key="1">
    <citation type="journal article" date="2011" name="PLoS Pathog.">
        <title>Endophytic Life Strategies Decoded by Genome and Transcriptome Analyses of the Mutualistic Root Symbiont Piriformospora indica.</title>
        <authorList>
            <person name="Zuccaro A."/>
            <person name="Lahrmann U."/>
            <person name="Guldener U."/>
            <person name="Langen G."/>
            <person name="Pfiffi S."/>
            <person name="Biedenkopf D."/>
            <person name="Wong P."/>
            <person name="Samans B."/>
            <person name="Grimm C."/>
            <person name="Basiewicz M."/>
            <person name="Murat C."/>
            <person name="Martin F."/>
            <person name="Kogel K.H."/>
        </authorList>
    </citation>
    <scope>NUCLEOTIDE SEQUENCE [LARGE SCALE GENOMIC DNA]</scope>
    <source>
        <strain evidence="11 12">DSM 11827</strain>
    </source>
</reference>
<evidence type="ECO:0000313" key="11">
    <source>
        <dbReference type="EMBL" id="CCA74774.1"/>
    </source>
</evidence>
<dbReference type="AlphaFoldDB" id="G4TTY1"/>
<keyword evidence="7" id="KW-0539">Nucleus</keyword>
<protein>
    <recommendedName>
        <fullName evidence="10">C2H2-type domain-containing protein</fullName>
    </recommendedName>
</protein>
<dbReference type="Proteomes" id="UP000007148">
    <property type="component" value="Unassembled WGS sequence"/>
</dbReference>
<dbReference type="PANTHER" id="PTHR46179:SF13">
    <property type="entry name" value="C2H2-TYPE DOMAIN-CONTAINING PROTEIN"/>
    <property type="match status" value="1"/>
</dbReference>
<accession>G4TTY1</accession>
<feature type="domain" description="C2H2-type" evidence="10">
    <location>
        <begin position="144"/>
        <end position="171"/>
    </location>
</feature>
<dbReference type="PROSITE" id="PS50157">
    <property type="entry name" value="ZINC_FINGER_C2H2_2"/>
    <property type="match status" value="2"/>
</dbReference>
<evidence type="ECO:0000256" key="8">
    <source>
        <dbReference type="PROSITE-ProRule" id="PRU00042"/>
    </source>
</evidence>
<dbReference type="InParanoid" id="G4TTY1"/>
<keyword evidence="12" id="KW-1185">Reference proteome</keyword>
<proteinExistence type="predicted"/>
<dbReference type="GO" id="GO:0008270">
    <property type="term" value="F:zinc ion binding"/>
    <property type="evidence" value="ECO:0007669"/>
    <property type="project" value="UniProtKB-KW"/>
</dbReference>
<comment type="subcellular location">
    <subcellularLocation>
        <location evidence="1">Nucleus</location>
    </subcellularLocation>
</comment>
<dbReference type="PROSITE" id="PS00028">
    <property type="entry name" value="ZINC_FINGER_C2H2_1"/>
    <property type="match status" value="2"/>
</dbReference>
<dbReference type="OrthoDB" id="654211at2759"/>
<evidence type="ECO:0000256" key="7">
    <source>
        <dbReference type="ARBA" id="ARBA00023242"/>
    </source>
</evidence>
<sequence length="199" mass="22458">MQPTSPRLESSSSLPSLDQLALPKPNILAIHDNMNIAAVAAPMPSLVSHPPGLQPQDERRHTLPPIKSISRANSLTPSPPLVHRRLSFSSSSSSAPYSRPTTPLFQPYPSTSPVPQQLQHQHYPTQHYQKQPQQQPQQHQLAQFKCPHCPQVYRKIGHLNRHALTHQGTRFSCQIVGCRKTFSRLDNMRTHMKNMHTTD</sequence>
<comment type="caution">
    <text evidence="11">The sequence shown here is derived from an EMBL/GenBank/DDBJ whole genome shotgun (WGS) entry which is preliminary data.</text>
</comment>
<keyword evidence="5" id="KW-0805">Transcription regulation</keyword>
<dbReference type="HOGENOM" id="CLU_1372684_0_0_1"/>
<dbReference type="GO" id="GO:0005634">
    <property type="term" value="C:nucleus"/>
    <property type="evidence" value="ECO:0007669"/>
    <property type="project" value="UniProtKB-SubCell"/>
</dbReference>
<dbReference type="InterPro" id="IPR013087">
    <property type="entry name" value="Znf_C2H2_type"/>
</dbReference>
<dbReference type="STRING" id="1109443.G4TTY1"/>
<evidence type="ECO:0000256" key="2">
    <source>
        <dbReference type="ARBA" id="ARBA00022723"/>
    </source>
</evidence>
<evidence type="ECO:0000256" key="6">
    <source>
        <dbReference type="ARBA" id="ARBA00023163"/>
    </source>
</evidence>
<dbReference type="PANTHER" id="PTHR46179">
    <property type="entry name" value="ZINC FINGER PROTEIN"/>
    <property type="match status" value="1"/>
</dbReference>
<keyword evidence="6" id="KW-0804">Transcription</keyword>
<evidence type="ECO:0000256" key="5">
    <source>
        <dbReference type="ARBA" id="ARBA00023015"/>
    </source>
</evidence>